<keyword evidence="3" id="KW-1185">Reference proteome</keyword>
<proteinExistence type="predicted"/>
<dbReference type="AlphaFoldDB" id="A0A915U382"/>
<dbReference type="InterPro" id="IPR013990">
    <property type="entry name" value="WHy-dom"/>
</dbReference>
<dbReference type="Pfam" id="PF03168">
    <property type="entry name" value="LEA_2"/>
    <property type="match status" value="1"/>
</dbReference>
<accession>A0A915U382</accession>
<dbReference type="Proteomes" id="UP001063350">
    <property type="component" value="Chromosome"/>
</dbReference>
<feature type="domain" description="Water stress and hypersensitive response" evidence="1">
    <location>
        <begin position="37"/>
        <end position="160"/>
    </location>
</feature>
<evidence type="ECO:0000313" key="3">
    <source>
        <dbReference type="Proteomes" id="UP001063350"/>
    </source>
</evidence>
<protein>
    <recommendedName>
        <fullName evidence="1">Water stress and hypersensitive response domain-containing protein</fullName>
    </recommendedName>
</protein>
<sequence length="170" mass="18370">MITPQQRYFSRHLSLVLGLVLLAGCAAVQSGLSTPKVSLADLRIQTVRPLETVFLVELRIMNPNDFPLSIAGITCDLEINGRHFASGISDGQIRIPAFGAATVPVTVYASMVDVFSSAFKALQGVNRPAPEARPLRYVLKGKVRLAESLNLSVPFSTAGEIPLTDTMHRP</sequence>
<dbReference type="EMBL" id="AP024233">
    <property type="protein sequence ID" value="BCO10464.1"/>
    <property type="molecule type" value="Genomic_DNA"/>
</dbReference>
<name>A0A915U382_9BACT</name>
<dbReference type="Gene3D" id="2.60.40.1820">
    <property type="match status" value="1"/>
</dbReference>
<dbReference type="GO" id="GO:0009269">
    <property type="term" value="P:response to desiccation"/>
    <property type="evidence" value="ECO:0007669"/>
    <property type="project" value="InterPro"/>
</dbReference>
<organism evidence="2 3">
    <name type="scientific">Desulfolithobacter dissulfuricans</name>
    <dbReference type="NCBI Taxonomy" id="2795293"/>
    <lineage>
        <taxon>Bacteria</taxon>
        <taxon>Pseudomonadati</taxon>
        <taxon>Thermodesulfobacteriota</taxon>
        <taxon>Desulfobulbia</taxon>
        <taxon>Desulfobulbales</taxon>
        <taxon>Desulfobulbaceae</taxon>
        <taxon>Desulfolithobacter</taxon>
    </lineage>
</organism>
<evidence type="ECO:0000313" key="2">
    <source>
        <dbReference type="EMBL" id="BCO10464.1"/>
    </source>
</evidence>
<dbReference type="PROSITE" id="PS51257">
    <property type="entry name" value="PROKAR_LIPOPROTEIN"/>
    <property type="match status" value="1"/>
</dbReference>
<dbReference type="InterPro" id="IPR004864">
    <property type="entry name" value="LEA_2"/>
</dbReference>
<gene>
    <name evidence="2" type="ORF">GF1_28400</name>
</gene>
<evidence type="ECO:0000259" key="1">
    <source>
        <dbReference type="SMART" id="SM00769"/>
    </source>
</evidence>
<dbReference type="SUPFAM" id="SSF117070">
    <property type="entry name" value="LEA14-like"/>
    <property type="match status" value="1"/>
</dbReference>
<dbReference type="KEGG" id="ddu:GF1_28400"/>
<reference evidence="2" key="1">
    <citation type="submission" date="2020-12" db="EMBL/GenBank/DDBJ databases">
        <title>Desulfobium dissulfuricans gen. nov., sp. nov., a novel mesophilic, sulfate-reducing bacterium isolated from a deep-sea hydrothermal vent.</title>
        <authorList>
            <person name="Hashimoto Y."/>
            <person name="Tame A."/>
            <person name="Sawayama S."/>
            <person name="Miyazaki J."/>
            <person name="Takai K."/>
            <person name="Nakagawa S."/>
        </authorList>
    </citation>
    <scope>NUCLEOTIDE SEQUENCE</scope>
    <source>
        <strain evidence="2">GF1</strain>
    </source>
</reference>
<dbReference type="RefSeq" id="WP_267927193.1">
    <property type="nucleotide sequence ID" value="NZ_AP024233.1"/>
</dbReference>
<dbReference type="SMART" id="SM00769">
    <property type="entry name" value="WHy"/>
    <property type="match status" value="1"/>
</dbReference>